<organism evidence="5 6">
    <name type="scientific">Thauera phenolivorans</name>
    <dbReference type="NCBI Taxonomy" id="1792543"/>
    <lineage>
        <taxon>Bacteria</taxon>
        <taxon>Pseudomonadati</taxon>
        <taxon>Pseudomonadota</taxon>
        <taxon>Betaproteobacteria</taxon>
        <taxon>Rhodocyclales</taxon>
        <taxon>Zoogloeaceae</taxon>
        <taxon>Thauera</taxon>
    </lineage>
</organism>
<protein>
    <submittedName>
        <fullName evidence="5">Ankyrin repeat domain-containing protein</fullName>
    </submittedName>
</protein>
<comment type="caution">
    <text evidence="5">The sequence shown here is derived from an EMBL/GenBank/DDBJ whole genome shotgun (WGS) entry which is preliminary data.</text>
</comment>
<feature type="repeat" description="ANK" evidence="3">
    <location>
        <begin position="129"/>
        <end position="161"/>
    </location>
</feature>
<accession>A0A7X7LX91</accession>
<feature type="repeat" description="ANK" evidence="3">
    <location>
        <begin position="99"/>
        <end position="131"/>
    </location>
</feature>
<dbReference type="Gene3D" id="1.25.40.20">
    <property type="entry name" value="Ankyrin repeat-containing domain"/>
    <property type="match status" value="2"/>
</dbReference>
<name>A0A7X7LX91_9RHOO</name>
<evidence type="ECO:0000313" key="5">
    <source>
        <dbReference type="EMBL" id="NLF55039.1"/>
    </source>
</evidence>
<dbReference type="AlphaFoldDB" id="A0A7X7LX91"/>
<reference evidence="5 6" key="1">
    <citation type="journal article" date="2020" name="Biotechnol. Biofuels">
        <title>New insights from the biogas microbiome by comprehensive genome-resolved metagenomics of nearly 1600 species originating from multiple anaerobic digesters.</title>
        <authorList>
            <person name="Campanaro S."/>
            <person name="Treu L."/>
            <person name="Rodriguez-R L.M."/>
            <person name="Kovalovszki A."/>
            <person name="Ziels R.M."/>
            <person name="Maus I."/>
            <person name="Zhu X."/>
            <person name="Kougias P.G."/>
            <person name="Basile A."/>
            <person name="Luo G."/>
            <person name="Schluter A."/>
            <person name="Konstantinidis K.T."/>
            <person name="Angelidaki I."/>
        </authorList>
    </citation>
    <scope>NUCLEOTIDE SEQUENCE [LARGE SCALE GENOMIC DNA]</scope>
    <source>
        <strain evidence="5">AS06rmzACSIP_256</strain>
    </source>
</reference>
<dbReference type="InterPro" id="IPR050776">
    <property type="entry name" value="Ank_Repeat/CDKN_Inhibitor"/>
</dbReference>
<dbReference type="EMBL" id="JAAYYV010000315">
    <property type="protein sequence ID" value="NLF55039.1"/>
    <property type="molecule type" value="Genomic_DNA"/>
</dbReference>
<dbReference type="PROSITE" id="PS50088">
    <property type="entry name" value="ANK_REPEAT"/>
    <property type="match status" value="4"/>
</dbReference>
<evidence type="ECO:0000256" key="2">
    <source>
        <dbReference type="ARBA" id="ARBA00023043"/>
    </source>
</evidence>
<feature type="signal peptide" evidence="4">
    <location>
        <begin position="1"/>
        <end position="32"/>
    </location>
</feature>
<dbReference type="PROSITE" id="PS50297">
    <property type="entry name" value="ANK_REP_REGION"/>
    <property type="match status" value="4"/>
</dbReference>
<feature type="repeat" description="ANK" evidence="3">
    <location>
        <begin position="162"/>
        <end position="194"/>
    </location>
</feature>
<dbReference type="PANTHER" id="PTHR24201">
    <property type="entry name" value="ANK_REP_REGION DOMAIN-CONTAINING PROTEIN"/>
    <property type="match status" value="1"/>
</dbReference>
<keyword evidence="1" id="KW-0677">Repeat</keyword>
<evidence type="ECO:0000256" key="3">
    <source>
        <dbReference type="PROSITE-ProRule" id="PRU00023"/>
    </source>
</evidence>
<gene>
    <name evidence="5" type="ORF">GX576_11710</name>
</gene>
<dbReference type="SMART" id="SM00248">
    <property type="entry name" value="ANK"/>
    <property type="match status" value="4"/>
</dbReference>
<dbReference type="InterPro" id="IPR036770">
    <property type="entry name" value="Ankyrin_rpt-contain_sf"/>
</dbReference>
<dbReference type="InterPro" id="IPR002110">
    <property type="entry name" value="Ankyrin_rpt"/>
</dbReference>
<evidence type="ECO:0000256" key="1">
    <source>
        <dbReference type="ARBA" id="ARBA00022737"/>
    </source>
</evidence>
<feature type="repeat" description="ANK" evidence="3">
    <location>
        <begin position="66"/>
        <end position="98"/>
    </location>
</feature>
<evidence type="ECO:0000313" key="6">
    <source>
        <dbReference type="Proteomes" id="UP000536534"/>
    </source>
</evidence>
<dbReference type="SUPFAM" id="SSF48403">
    <property type="entry name" value="Ankyrin repeat"/>
    <property type="match status" value="1"/>
</dbReference>
<sequence>MLISDSKFAPALRALAAGTAALLLLFAGPARAASLDDALIAARMGDTKEIVKLVERGLDVDTVDPNGNSLLILAAREGKGATVRALIERGARLDYRNRAGDSALMLAVLKDEREVAGLLIDAGASLNHEGWAPLHYAAFEGRVELLDRLLAAGADPEALAPNKSSPLMLAARNGHIEIVRRLLALPVNLEQVNDAGFDAERWALSNANTDIAELIRMERARRQGGR</sequence>
<dbReference type="OrthoDB" id="198309at2"/>
<keyword evidence="4" id="KW-0732">Signal</keyword>
<dbReference type="Proteomes" id="UP000536534">
    <property type="component" value="Unassembled WGS sequence"/>
</dbReference>
<evidence type="ECO:0000256" key="4">
    <source>
        <dbReference type="SAM" id="SignalP"/>
    </source>
</evidence>
<dbReference type="PANTHER" id="PTHR24201:SF16">
    <property type="entry name" value="ANKYRIN-1-LIKE-RELATED"/>
    <property type="match status" value="1"/>
</dbReference>
<keyword evidence="2 3" id="KW-0040">ANK repeat</keyword>
<dbReference type="RefSeq" id="WP_068805414.1">
    <property type="nucleotide sequence ID" value="NZ_MBFM01000002.1"/>
</dbReference>
<proteinExistence type="predicted"/>
<feature type="chain" id="PRO_5031185597" evidence="4">
    <location>
        <begin position="33"/>
        <end position="226"/>
    </location>
</feature>
<dbReference type="Pfam" id="PF12796">
    <property type="entry name" value="Ank_2"/>
    <property type="match status" value="2"/>
</dbReference>